<accession>A0A1N7LIU7</accession>
<protein>
    <submittedName>
        <fullName evidence="1">Uncharacterized protein</fullName>
    </submittedName>
</protein>
<name>A0A1N7LIU7_9BACT</name>
<proteinExistence type="predicted"/>
<keyword evidence="2" id="KW-1185">Reference proteome</keyword>
<evidence type="ECO:0000313" key="1">
    <source>
        <dbReference type="EMBL" id="SIS73719.1"/>
    </source>
</evidence>
<reference evidence="2" key="1">
    <citation type="submission" date="2017-01" db="EMBL/GenBank/DDBJ databases">
        <authorList>
            <person name="Varghese N."/>
            <person name="Submissions S."/>
        </authorList>
    </citation>
    <scope>NUCLEOTIDE SEQUENCE [LARGE SCALE GENOMIC DNA]</scope>
    <source>
        <strain evidence="2">DSM 46698</strain>
    </source>
</reference>
<sequence>MARKSKPQKTTFNPISYLKSGNARKLPMHECLIPKSWQEDKKFPILFSRKHVNGNLTFVSVLVDLLCTGAKDVLFFVNEPDFIYHEILETYEENLLVEFVPVNYELIHNIIFESVAFAEEYGIAPHEDFRFVEMILEEDTDDFPRIDVPLGENGKAHLHLNEGDDRIKYFEHQILKYGKEGTYEIFYHDHEGVFDDDFEDDEGFEDYLMNSCLFWEEEDWEDYYENIDLEDLPIDIVYHIIPRLPDYDYEKMKQEKLFAPFTKIQSTDKPTSKSDYSKREREKMHEIFELLQDWDAIDIEPNPSIINKIENEIKQSPNNRILLQYKWEYFHRIQADEKTIEIALEMKRKFPDYLFGLTCHAQTLIELEKVDEIPDAMNNLHKLQDLDPKRKKFHTTELLAFYSPWIYYYSMTGQIRAAFFLMRLLIELEVLGDMSLHPMVLEAYREATSKIVSAYLSKVKSGYISKDDFIEKMMI</sequence>
<dbReference type="OrthoDB" id="622109at2"/>
<dbReference type="EMBL" id="FTOP01000003">
    <property type="protein sequence ID" value="SIS73719.1"/>
    <property type="molecule type" value="Genomic_DNA"/>
</dbReference>
<dbReference type="AlphaFoldDB" id="A0A1N7LIU7"/>
<dbReference type="RefSeq" id="WP_076499370.1">
    <property type="nucleotide sequence ID" value="NZ_FTOP01000003.1"/>
</dbReference>
<dbReference type="Proteomes" id="UP000186026">
    <property type="component" value="Unassembled WGS sequence"/>
</dbReference>
<gene>
    <name evidence="1" type="ORF">SAMN05421761_103368</name>
</gene>
<organism evidence="1 2">
    <name type="scientific">Belliella pelovolcani</name>
    <dbReference type="NCBI Taxonomy" id="529505"/>
    <lineage>
        <taxon>Bacteria</taxon>
        <taxon>Pseudomonadati</taxon>
        <taxon>Bacteroidota</taxon>
        <taxon>Cytophagia</taxon>
        <taxon>Cytophagales</taxon>
        <taxon>Cyclobacteriaceae</taxon>
        <taxon>Belliella</taxon>
    </lineage>
</organism>
<evidence type="ECO:0000313" key="2">
    <source>
        <dbReference type="Proteomes" id="UP000186026"/>
    </source>
</evidence>